<organism evidence="1 2">
    <name type="scientific">Gilvimarinus gilvus</name>
    <dbReference type="NCBI Taxonomy" id="3058038"/>
    <lineage>
        <taxon>Bacteria</taxon>
        <taxon>Pseudomonadati</taxon>
        <taxon>Pseudomonadota</taxon>
        <taxon>Gammaproteobacteria</taxon>
        <taxon>Cellvibrionales</taxon>
        <taxon>Cellvibrionaceae</taxon>
        <taxon>Gilvimarinus</taxon>
    </lineage>
</organism>
<evidence type="ECO:0000313" key="1">
    <source>
        <dbReference type="EMBL" id="MDX6851490.1"/>
    </source>
</evidence>
<dbReference type="Proteomes" id="UP001273505">
    <property type="component" value="Unassembled WGS sequence"/>
</dbReference>
<comment type="caution">
    <text evidence="1">The sequence shown here is derived from an EMBL/GenBank/DDBJ whole genome shotgun (WGS) entry which is preliminary data.</text>
</comment>
<sequence length="139" mass="16292">MSEQDAQKTWDEYHERIKNRRLAEAKIINLELEKNDITSETDLVLDFSFFTQDEAGANGIKNQLGENYEMTISKKGEYWHINGTSRPYAVNLTTEQHLGWVEFMYDVALSYGCIFSVWSITEPKEKHVWSNENIETEFD</sequence>
<name>A0ABU4S2W1_9GAMM</name>
<reference evidence="1 2" key="1">
    <citation type="submission" date="2023-11" db="EMBL/GenBank/DDBJ databases">
        <title>Gilvimarinus fulvus sp. nov., isolated from the surface of Kelp.</title>
        <authorList>
            <person name="Sun Y.Y."/>
            <person name="Gong Y."/>
            <person name="Du Z.J."/>
        </authorList>
    </citation>
    <scope>NUCLEOTIDE SEQUENCE [LARGE SCALE GENOMIC DNA]</scope>
    <source>
        <strain evidence="1 2">SDUM040013</strain>
    </source>
</reference>
<proteinExistence type="predicted"/>
<evidence type="ECO:0000313" key="2">
    <source>
        <dbReference type="Proteomes" id="UP001273505"/>
    </source>
</evidence>
<dbReference type="EMBL" id="JAXAFO010000066">
    <property type="protein sequence ID" value="MDX6851490.1"/>
    <property type="molecule type" value="Genomic_DNA"/>
</dbReference>
<dbReference type="RefSeq" id="WP_302721185.1">
    <property type="nucleotide sequence ID" value="NZ_JAULRU010000258.1"/>
</dbReference>
<keyword evidence="2" id="KW-1185">Reference proteome</keyword>
<gene>
    <name evidence="1" type="ORF">SCD92_19125</name>
</gene>
<protein>
    <submittedName>
        <fullName evidence="1">Uncharacterized protein</fullName>
    </submittedName>
</protein>
<accession>A0ABU4S2W1</accession>